<proteinExistence type="predicted"/>
<dbReference type="GO" id="GO:0016773">
    <property type="term" value="F:phosphotransferase activity, alcohol group as acceptor"/>
    <property type="evidence" value="ECO:0007669"/>
    <property type="project" value="InterPro"/>
</dbReference>
<protein>
    <submittedName>
        <fullName evidence="1">Streptomycin 6-kinase</fullName>
    </submittedName>
</protein>
<evidence type="ECO:0000313" key="1">
    <source>
        <dbReference type="EMBL" id="PRY25497.1"/>
    </source>
</evidence>
<dbReference type="InterPro" id="IPR011009">
    <property type="entry name" value="Kinase-like_dom_sf"/>
</dbReference>
<dbReference type="Proteomes" id="UP000239480">
    <property type="component" value="Unassembled WGS sequence"/>
</dbReference>
<sequence>MTRGGRIGHAAEVLLRRHQCVVEARVAVTGLATVWKVRGPSGPAALKLYHGGDMRNESHGFDLLAALDGRGVARLLDREPGLALLEWLEGPSLGDLVRDGQDDVASEHLLDVARQLHSGPMDLPEPLPTLEAWFSALFALRMTSDCPSELRGDIGRAQAIARGLLASPRDVTPLHGDLHHDNIRMGARGWLAFDAKGVIGDRGYELANAFRNPVGADDLIRQPDRIRRLADLWSVGFGVDRGRLLKWAAAKAALSMAWSSGGHLGKHEEADILSILLEISEADVPLTRS</sequence>
<organism evidence="1 2">
    <name type="scientific">Aliiruegeria haliotis</name>
    <dbReference type="NCBI Taxonomy" id="1280846"/>
    <lineage>
        <taxon>Bacteria</taxon>
        <taxon>Pseudomonadati</taxon>
        <taxon>Pseudomonadota</taxon>
        <taxon>Alphaproteobacteria</taxon>
        <taxon>Rhodobacterales</taxon>
        <taxon>Roseobacteraceae</taxon>
        <taxon>Aliiruegeria</taxon>
    </lineage>
</organism>
<keyword evidence="1" id="KW-0418">Kinase</keyword>
<evidence type="ECO:0000313" key="2">
    <source>
        <dbReference type="Proteomes" id="UP000239480"/>
    </source>
</evidence>
<dbReference type="EMBL" id="PVTD01000002">
    <property type="protein sequence ID" value="PRY25497.1"/>
    <property type="molecule type" value="Genomic_DNA"/>
</dbReference>
<dbReference type="InterPro" id="IPR006748">
    <property type="entry name" value="NH2Glyco/OHUrea_AB-resist_kin"/>
</dbReference>
<dbReference type="OrthoDB" id="3638028at2"/>
<keyword evidence="1" id="KW-0808">Transferase</keyword>
<comment type="caution">
    <text evidence="1">The sequence shown here is derived from an EMBL/GenBank/DDBJ whole genome shotgun (WGS) entry which is preliminary data.</text>
</comment>
<name>A0A2T0RWH4_9RHOB</name>
<dbReference type="RefSeq" id="WP_158263491.1">
    <property type="nucleotide sequence ID" value="NZ_PVTD01000002.1"/>
</dbReference>
<reference evidence="1 2" key="1">
    <citation type="submission" date="2018-03" db="EMBL/GenBank/DDBJ databases">
        <title>Genomic Encyclopedia of Archaeal and Bacterial Type Strains, Phase II (KMG-II): from individual species to whole genera.</title>
        <authorList>
            <person name="Goeker M."/>
        </authorList>
    </citation>
    <scope>NUCLEOTIDE SEQUENCE [LARGE SCALE GENOMIC DNA]</scope>
    <source>
        <strain evidence="1 2">DSM 29328</strain>
    </source>
</reference>
<keyword evidence="2" id="KW-1185">Reference proteome</keyword>
<dbReference type="GO" id="GO:0016301">
    <property type="term" value="F:kinase activity"/>
    <property type="evidence" value="ECO:0007669"/>
    <property type="project" value="UniProtKB-KW"/>
</dbReference>
<accession>A0A2T0RWH4</accession>
<dbReference type="AlphaFoldDB" id="A0A2T0RWH4"/>
<gene>
    <name evidence="1" type="ORF">CLV78_102677</name>
</gene>
<dbReference type="SUPFAM" id="SSF56112">
    <property type="entry name" value="Protein kinase-like (PK-like)"/>
    <property type="match status" value="1"/>
</dbReference>
<dbReference type="GO" id="GO:0019748">
    <property type="term" value="P:secondary metabolic process"/>
    <property type="evidence" value="ECO:0007669"/>
    <property type="project" value="InterPro"/>
</dbReference>
<dbReference type="Pfam" id="PF04655">
    <property type="entry name" value="APH_6_hur"/>
    <property type="match status" value="1"/>
</dbReference>